<dbReference type="AlphaFoldDB" id="A0A1I2HK82"/>
<keyword evidence="1" id="KW-0472">Membrane</keyword>
<protein>
    <submittedName>
        <fullName evidence="2">Uncharacterized protein</fullName>
    </submittedName>
</protein>
<name>A0A1I2HK82_9BACT</name>
<dbReference type="STRING" id="1003.SAMN04488541_102446"/>
<proteinExistence type="predicted"/>
<accession>A0A1I2HK82</accession>
<reference evidence="2 3" key="1">
    <citation type="submission" date="2016-10" db="EMBL/GenBank/DDBJ databases">
        <authorList>
            <person name="de Groot N.N."/>
        </authorList>
    </citation>
    <scope>NUCLEOTIDE SEQUENCE [LARGE SCALE GENOMIC DNA]</scope>
    <source>
        <strain>GEY</strain>
        <strain evidence="3">DSM 9560</strain>
    </source>
</reference>
<keyword evidence="1" id="KW-1133">Transmembrane helix</keyword>
<dbReference type="Proteomes" id="UP000199513">
    <property type="component" value="Unassembled WGS sequence"/>
</dbReference>
<feature type="transmembrane region" description="Helical" evidence="1">
    <location>
        <begin position="43"/>
        <end position="62"/>
    </location>
</feature>
<evidence type="ECO:0000313" key="3">
    <source>
        <dbReference type="Proteomes" id="UP000199513"/>
    </source>
</evidence>
<dbReference type="RefSeq" id="WP_091546580.1">
    <property type="nucleotide sequence ID" value="NZ_FONY01000024.1"/>
</dbReference>
<gene>
    <name evidence="2" type="ORF">SAMN04488541_102446</name>
</gene>
<dbReference type="EMBL" id="FONY01000024">
    <property type="protein sequence ID" value="SFF29833.1"/>
    <property type="molecule type" value="Genomic_DNA"/>
</dbReference>
<keyword evidence="3" id="KW-1185">Reference proteome</keyword>
<feature type="transmembrane region" description="Helical" evidence="1">
    <location>
        <begin position="74"/>
        <end position="95"/>
    </location>
</feature>
<evidence type="ECO:0000313" key="2">
    <source>
        <dbReference type="EMBL" id="SFF29833.1"/>
    </source>
</evidence>
<sequence>MGNYNRFIATDVNKIMAQGKLKIERRASELSIRLNFYCAYHQVLIMRITAIYLFVIAAFYFSDEVNEAYGSVRTAFIVASVLSSIDFVRILYGVVNKSYITLTPSELQLRFGPLPMRGGLKIPSREIEQFVVSDRHLSYQTRSGGSVQSTYFILSLIDKQGKVHKLITTKYATGEGFSLNYIAAEMANFLQVPCQQMPTEEL</sequence>
<organism evidence="2 3">
    <name type="scientific">Thermoflexibacter ruber</name>
    <dbReference type="NCBI Taxonomy" id="1003"/>
    <lineage>
        <taxon>Bacteria</taxon>
        <taxon>Pseudomonadati</taxon>
        <taxon>Bacteroidota</taxon>
        <taxon>Cytophagia</taxon>
        <taxon>Cytophagales</taxon>
        <taxon>Thermoflexibacteraceae</taxon>
        <taxon>Thermoflexibacter</taxon>
    </lineage>
</organism>
<evidence type="ECO:0000256" key="1">
    <source>
        <dbReference type="SAM" id="Phobius"/>
    </source>
</evidence>
<keyword evidence="1" id="KW-0812">Transmembrane</keyword>